<dbReference type="Pfam" id="PF00015">
    <property type="entry name" value="MCPsignal"/>
    <property type="match status" value="1"/>
</dbReference>
<evidence type="ECO:0000256" key="4">
    <source>
        <dbReference type="SAM" id="Coils"/>
    </source>
</evidence>
<dbReference type="PROSITE" id="PS50111">
    <property type="entry name" value="CHEMOTAXIS_TRANSDUC_2"/>
    <property type="match status" value="1"/>
</dbReference>
<evidence type="ECO:0000256" key="2">
    <source>
        <dbReference type="ARBA" id="ARBA00029447"/>
    </source>
</evidence>
<evidence type="ECO:0000313" key="10">
    <source>
        <dbReference type="Proteomes" id="UP000546200"/>
    </source>
</evidence>
<dbReference type="PANTHER" id="PTHR43531">
    <property type="entry name" value="PROTEIN ICFG"/>
    <property type="match status" value="1"/>
</dbReference>
<dbReference type="InterPro" id="IPR004090">
    <property type="entry name" value="Chemotax_Me-accpt_rcpt"/>
</dbReference>
<dbReference type="InterPro" id="IPR004089">
    <property type="entry name" value="MCPsignal_dom"/>
</dbReference>
<evidence type="ECO:0000256" key="6">
    <source>
        <dbReference type="SAM" id="Phobius"/>
    </source>
</evidence>
<feature type="domain" description="HAMP" evidence="8">
    <location>
        <begin position="275"/>
        <end position="327"/>
    </location>
</feature>
<protein>
    <submittedName>
        <fullName evidence="9">Methyl-accepting chemotaxis protein</fullName>
    </submittedName>
</protein>
<dbReference type="Pfam" id="PF00672">
    <property type="entry name" value="HAMP"/>
    <property type="match status" value="1"/>
</dbReference>
<organism evidence="9 10">
    <name type="scientific">Sphingomonas aerophila</name>
    <dbReference type="NCBI Taxonomy" id="1344948"/>
    <lineage>
        <taxon>Bacteria</taxon>
        <taxon>Pseudomonadati</taxon>
        <taxon>Pseudomonadota</taxon>
        <taxon>Alphaproteobacteria</taxon>
        <taxon>Sphingomonadales</taxon>
        <taxon>Sphingomonadaceae</taxon>
        <taxon>Sphingomonas</taxon>
    </lineage>
</organism>
<dbReference type="GO" id="GO:0004888">
    <property type="term" value="F:transmembrane signaling receptor activity"/>
    <property type="evidence" value="ECO:0007669"/>
    <property type="project" value="InterPro"/>
</dbReference>
<keyword evidence="6" id="KW-1133">Transmembrane helix</keyword>
<sequence length="629" mass="65610">MAHFVNLKIVTKIVALLSMLALVCVGVVIYGNSTLKAVDSSYSELVDHKLPSTTKLARVQRLGTEMVYAGYKAITYDGATETAQRTPKDEAKAYQSAKELLIEAHQLRPDLDAQLKDIEANLDRVHEVTSNAITLGLGNDNAAATRGMAGADDALGAMGATLVPLNNKAIADAQQESADLSAQTAASARTSLIVGVLAALAGVAAGIFAIRATITAPLARLQDAMRELAKGNNKVDVPGADRRDEVGSMAKAVQVFREAAQAQEVAAAEKKRADEQQRMVVATVSHHLDSLAAGDLTASINVDFPESYAGLKTNFNEALNALRELIASVGASTASIRTGSGEIAQASEDLARRTEGNAASLEETSAAIAQIDERLRTSAVSAAETVTRADGAIATVTKGRGRADQAVQAMGRVAESAKGIDSVIEGLDKIAFQTRVLAMNAAVEAGRAGEAGRGFAVVADLVGALAMRSEEEAKRAREQLTATQTDVVSAVEAVQNVDAALSAITGDVTQVHQLLGAMAADNQAQSSAITQIATAISTMDQSTQQNAAMVEETSAAARNLTSEVQALAEQAARFKVDARNHGRPGSSHVEALKPKHDAKSSSYMSPVKPLPAAAIPALTRPGSDDWNDF</sequence>
<feature type="region of interest" description="Disordered" evidence="5">
    <location>
        <begin position="578"/>
        <end position="605"/>
    </location>
</feature>
<evidence type="ECO:0000256" key="3">
    <source>
        <dbReference type="PROSITE-ProRule" id="PRU00284"/>
    </source>
</evidence>
<dbReference type="PRINTS" id="PR00260">
    <property type="entry name" value="CHEMTRNSDUCR"/>
</dbReference>
<dbReference type="GO" id="GO:0005886">
    <property type="term" value="C:plasma membrane"/>
    <property type="evidence" value="ECO:0007669"/>
    <property type="project" value="TreeGrafter"/>
</dbReference>
<feature type="compositionally biased region" description="Basic and acidic residues" evidence="5">
    <location>
        <begin position="590"/>
        <end position="599"/>
    </location>
</feature>
<accession>A0A7W9BGZ3</accession>
<comment type="caution">
    <text evidence="9">The sequence shown here is derived from an EMBL/GenBank/DDBJ whole genome shotgun (WGS) entry which is preliminary data.</text>
</comment>
<reference evidence="9 10" key="1">
    <citation type="submission" date="2020-08" db="EMBL/GenBank/DDBJ databases">
        <title>Genomic Encyclopedia of Type Strains, Phase IV (KMG-IV): sequencing the most valuable type-strain genomes for metagenomic binning, comparative biology and taxonomic classification.</title>
        <authorList>
            <person name="Goeker M."/>
        </authorList>
    </citation>
    <scope>NUCLEOTIDE SEQUENCE [LARGE SCALE GENOMIC DNA]</scope>
    <source>
        <strain evidence="9 10">DSM 100044</strain>
    </source>
</reference>
<name>A0A7W9BGZ3_9SPHN</name>
<dbReference type="Gene3D" id="1.10.287.950">
    <property type="entry name" value="Methyl-accepting chemotaxis protein"/>
    <property type="match status" value="1"/>
</dbReference>
<feature type="domain" description="Methyl-accepting transducer" evidence="7">
    <location>
        <begin position="332"/>
        <end position="561"/>
    </location>
</feature>
<dbReference type="AlphaFoldDB" id="A0A7W9BGZ3"/>
<dbReference type="InterPro" id="IPR051310">
    <property type="entry name" value="MCP_chemotaxis"/>
</dbReference>
<feature type="domain" description="HAMP" evidence="8">
    <location>
        <begin position="212"/>
        <end position="265"/>
    </location>
</feature>
<keyword evidence="6" id="KW-0812">Transmembrane</keyword>
<dbReference type="Gene3D" id="6.10.340.10">
    <property type="match status" value="1"/>
</dbReference>
<keyword evidence="1" id="KW-0145">Chemotaxis</keyword>
<dbReference type="CDD" id="cd06225">
    <property type="entry name" value="HAMP"/>
    <property type="match status" value="1"/>
</dbReference>
<keyword evidence="10" id="KW-1185">Reference proteome</keyword>
<evidence type="ECO:0000256" key="5">
    <source>
        <dbReference type="SAM" id="MobiDB-lite"/>
    </source>
</evidence>
<gene>
    <name evidence="9" type="ORF">FHS94_003944</name>
</gene>
<evidence type="ECO:0000313" key="9">
    <source>
        <dbReference type="EMBL" id="MBB5717069.1"/>
    </source>
</evidence>
<dbReference type="InterPro" id="IPR003660">
    <property type="entry name" value="HAMP_dom"/>
</dbReference>
<dbReference type="Proteomes" id="UP000546200">
    <property type="component" value="Unassembled WGS sequence"/>
</dbReference>
<dbReference type="GO" id="GO:0007165">
    <property type="term" value="P:signal transduction"/>
    <property type="evidence" value="ECO:0007669"/>
    <property type="project" value="UniProtKB-KW"/>
</dbReference>
<dbReference type="PANTHER" id="PTHR43531:SF11">
    <property type="entry name" value="METHYL-ACCEPTING CHEMOTAXIS PROTEIN 3"/>
    <property type="match status" value="1"/>
</dbReference>
<comment type="similarity">
    <text evidence="2">Belongs to the methyl-accepting chemotaxis (MCP) protein family.</text>
</comment>
<dbReference type="SUPFAM" id="SSF158472">
    <property type="entry name" value="HAMP domain-like"/>
    <property type="match status" value="1"/>
</dbReference>
<feature type="transmembrane region" description="Helical" evidence="6">
    <location>
        <begin position="13"/>
        <end position="31"/>
    </location>
</feature>
<dbReference type="SUPFAM" id="SSF58104">
    <property type="entry name" value="Methyl-accepting chemotaxis protein (MCP) signaling domain"/>
    <property type="match status" value="1"/>
</dbReference>
<evidence type="ECO:0000259" key="8">
    <source>
        <dbReference type="PROSITE" id="PS50885"/>
    </source>
</evidence>
<feature type="transmembrane region" description="Helical" evidence="6">
    <location>
        <begin position="192"/>
        <end position="210"/>
    </location>
</feature>
<dbReference type="GO" id="GO:0006935">
    <property type="term" value="P:chemotaxis"/>
    <property type="evidence" value="ECO:0007669"/>
    <property type="project" value="UniProtKB-KW"/>
</dbReference>
<dbReference type="SMART" id="SM00283">
    <property type="entry name" value="MA"/>
    <property type="match status" value="1"/>
</dbReference>
<evidence type="ECO:0000256" key="1">
    <source>
        <dbReference type="ARBA" id="ARBA00022500"/>
    </source>
</evidence>
<dbReference type="EMBL" id="JACIJK010000024">
    <property type="protein sequence ID" value="MBB5717069.1"/>
    <property type="molecule type" value="Genomic_DNA"/>
</dbReference>
<feature type="coiled-coil region" evidence="4">
    <location>
        <begin position="550"/>
        <end position="577"/>
    </location>
</feature>
<keyword evidence="6" id="KW-0472">Membrane</keyword>
<keyword evidence="4" id="KW-0175">Coiled coil</keyword>
<dbReference type="SMART" id="SM00304">
    <property type="entry name" value="HAMP"/>
    <property type="match status" value="2"/>
</dbReference>
<keyword evidence="3" id="KW-0807">Transducer</keyword>
<proteinExistence type="inferred from homology"/>
<dbReference type="RefSeq" id="WP_343055369.1">
    <property type="nucleotide sequence ID" value="NZ_JACIJK010000024.1"/>
</dbReference>
<evidence type="ECO:0000259" key="7">
    <source>
        <dbReference type="PROSITE" id="PS50111"/>
    </source>
</evidence>
<dbReference type="PROSITE" id="PS50885">
    <property type="entry name" value="HAMP"/>
    <property type="match status" value="2"/>
</dbReference>